<evidence type="ECO:0000259" key="4">
    <source>
        <dbReference type="PROSITE" id="PS50039"/>
    </source>
</evidence>
<keyword evidence="2" id="KW-0539">Nucleus</keyword>
<feature type="compositionally biased region" description="Low complexity" evidence="3">
    <location>
        <begin position="282"/>
        <end position="299"/>
    </location>
</feature>
<evidence type="ECO:0000313" key="6">
    <source>
        <dbReference type="Proteomes" id="UP000054549"/>
    </source>
</evidence>
<organism evidence="5 6">
    <name type="scientific">Amanita muscaria (strain Koide BX008)</name>
    <dbReference type="NCBI Taxonomy" id="946122"/>
    <lineage>
        <taxon>Eukaryota</taxon>
        <taxon>Fungi</taxon>
        <taxon>Dikarya</taxon>
        <taxon>Basidiomycota</taxon>
        <taxon>Agaricomycotina</taxon>
        <taxon>Agaricomycetes</taxon>
        <taxon>Agaricomycetidae</taxon>
        <taxon>Agaricales</taxon>
        <taxon>Pluteineae</taxon>
        <taxon>Amanitaceae</taxon>
        <taxon>Amanita</taxon>
    </lineage>
</organism>
<dbReference type="GO" id="GO:0000981">
    <property type="term" value="F:DNA-binding transcription factor activity, RNA polymerase II-specific"/>
    <property type="evidence" value="ECO:0007669"/>
    <property type="project" value="TreeGrafter"/>
</dbReference>
<feature type="compositionally biased region" description="Basic and acidic residues" evidence="3">
    <location>
        <begin position="99"/>
        <end position="112"/>
    </location>
</feature>
<dbReference type="InterPro" id="IPR001766">
    <property type="entry name" value="Fork_head_dom"/>
</dbReference>
<protein>
    <recommendedName>
        <fullName evidence="4">Fork-head domain-containing protein</fullName>
    </recommendedName>
</protein>
<dbReference type="GO" id="GO:0005634">
    <property type="term" value="C:nucleus"/>
    <property type="evidence" value="ECO:0007669"/>
    <property type="project" value="UniProtKB-SubCell"/>
</dbReference>
<dbReference type="PANTHER" id="PTHR11829:SF343">
    <property type="entry name" value="FORK-HEAD DOMAIN-CONTAINING PROTEIN"/>
    <property type="match status" value="1"/>
</dbReference>
<dbReference type="HOGENOM" id="CLU_341631_0_0_1"/>
<dbReference type="AlphaFoldDB" id="A0A0C2TQE8"/>
<dbReference type="GO" id="GO:0009653">
    <property type="term" value="P:anatomical structure morphogenesis"/>
    <property type="evidence" value="ECO:0007669"/>
    <property type="project" value="TreeGrafter"/>
</dbReference>
<evidence type="ECO:0000256" key="3">
    <source>
        <dbReference type="SAM" id="MobiDB-lite"/>
    </source>
</evidence>
<dbReference type="Gene3D" id="1.10.10.10">
    <property type="entry name" value="Winged helix-like DNA-binding domain superfamily/Winged helix DNA-binding domain"/>
    <property type="match status" value="1"/>
</dbReference>
<keyword evidence="6" id="KW-1185">Reference proteome</keyword>
<dbReference type="Proteomes" id="UP000054549">
    <property type="component" value="Unassembled WGS sequence"/>
</dbReference>
<accession>A0A0C2TQE8</accession>
<feature type="compositionally biased region" description="Basic and acidic residues" evidence="3">
    <location>
        <begin position="605"/>
        <end position="614"/>
    </location>
</feature>
<dbReference type="PRINTS" id="PR00053">
    <property type="entry name" value="FORKHEAD"/>
</dbReference>
<dbReference type="STRING" id="946122.A0A0C2TQE8"/>
<feature type="compositionally biased region" description="Polar residues" evidence="3">
    <location>
        <begin position="717"/>
        <end position="732"/>
    </location>
</feature>
<dbReference type="EMBL" id="KN818226">
    <property type="protein sequence ID" value="KIL69474.1"/>
    <property type="molecule type" value="Genomic_DNA"/>
</dbReference>
<feature type="region of interest" description="Disordered" evidence="3">
    <location>
        <begin position="763"/>
        <end position="879"/>
    </location>
</feature>
<dbReference type="GO" id="GO:0000978">
    <property type="term" value="F:RNA polymerase II cis-regulatory region sequence-specific DNA binding"/>
    <property type="evidence" value="ECO:0007669"/>
    <property type="project" value="TreeGrafter"/>
</dbReference>
<feature type="region of interest" description="Disordered" evidence="3">
    <location>
        <begin position="268"/>
        <end position="314"/>
    </location>
</feature>
<feature type="compositionally biased region" description="Low complexity" evidence="3">
    <location>
        <begin position="69"/>
        <end position="81"/>
    </location>
</feature>
<feature type="compositionally biased region" description="Polar residues" evidence="3">
    <location>
        <begin position="246"/>
        <end position="256"/>
    </location>
</feature>
<feature type="compositionally biased region" description="Basic and acidic residues" evidence="3">
    <location>
        <begin position="190"/>
        <end position="211"/>
    </location>
</feature>
<feature type="region of interest" description="Disordered" evidence="3">
    <location>
        <begin position="605"/>
        <end position="666"/>
    </location>
</feature>
<dbReference type="OrthoDB" id="5954824at2759"/>
<dbReference type="PROSITE" id="PS50039">
    <property type="entry name" value="FORK_HEAD_3"/>
    <property type="match status" value="1"/>
</dbReference>
<evidence type="ECO:0000313" key="5">
    <source>
        <dbReference type="EMBL" id="KIL69474.1"/>
    </source>
</evidence>
<dbReference type="PANTHER" id="PTHR11829">
    <property type="entry name" value="FORKHEAD BOX PROTEIN"/>
    <property type="match status" value="1"/>
</dbReference>
<sequence length="895" mass="98411">MNQQVSPISQMLYTLGLTREDLSKRSDEMRHFLTSQGSPTLRVADRDISRGSSSASHCSDPNTPFSRPLSRSCSGSLRESSPPITPVKKEPSESSASLRHYDSMEVVIERQRRQTRREKRSKKEKERDSTTRSNLPPSTSPSPSAVSHASLNLDSFMHSRDGGRVSSSNLESSKDNQDTDIPVTPQKHMYYREHTRLSAVVEKDGQVHPKAETSNPTRSNDDAMPPSQPGNEYRSARHPFRLNGSAEASTSQNPVTPQKRRSLAPSRNLNAHHLPSSPLPSSPLSSPSRPVVNLVSSPGPMGPPPDEDEYERLPYQLPPGPYSPNKPDLSYAALVGQAILSSPDHRLTLQEIYDWITIVYPHYKRGETTWMNSIRHVLSTTVCFRKVPRDRSVGRTLWAIWDEDLDCFKDGGFRKHLCKDIMKAAQTNSKIKGKARKRSDVEEDNTLETRRSKKSKKSSTITDQSASTSRTSHNATPLSHPLFPPSRPTPHHQPYYESCILQPQPQSLPAEIIFPPLPPTAYTRLHAGPSETSGLTPTQSSSKESPNVAHTDLPSDLPAPSSDASSMLSVPELTPNRSSSSPPPSLPLTSEVDLDDYIHIDQTIQRERSFDDVKGQQIVPSDGTSEADSSAAETDVGDETLFRGSTLGPVQFWGKTPRRDEPMADQSACREDFEVKNQRNSKRAHKLLPSLPTSPTLELRSFKLTSSSRLGTPGNARIQSPRIQASPSLSVPQTPPRSALQISSVRTPLSHKGLHMSPTASLAHYKSNLDPPPIHSYMPGGDDNGEGDESSDSTRTPRRRTAMLAPPVTPKRLASNVELPFRPPLSGSGSSPFRTPGSKSVFDPHDPSALLDEELNRTAAGQDDSPVGLFGKGRGSLLYDSPGALGSPGKWFKWW</sequence>
<evidence type="ECO:0000256" key="1">
    <source>
        <dbReference type="ARBA" id="ARBA00023125"/>
    </source>
</evidence>
<feature type="compositionally biased region" description="Basic and acidic residues" evidence="3">
    <location>
        <begin position="121"/>
        <end position="130"/>
    </location>
</feature>
<keyword evidence="1 2" id="KW-0238">DNA-binding</keyword>
<feature type="compositionally biased region" description="Polar residues" evidence="3">
    <location>
        <begin position="618"/>
        <end position="632"/>
    </location>
</feature>
<feature type="DNA-binding region" description="Fork-head" evidence="2">
    <location>
        <begin position="326"/>
        <end position="415"/>
    </location>
</feature>
<feature type="compositionally biased region" description="Low complexity" evidence="3">
    <location>
        <begin position="552"/>
        <end position="569"/>
    </location>
</feature>
<evidence type="ECO:0000256" key="2">
    <source>
        <dbReference type="PROSITE-ProRule" id="PRU00089"/>
    </source>
</evidence>
<feature type="compositionally biased region" description="Polar residues" evidence="3">
    <location>
        <begin position="460"/>
        <end position="477"/>
    </location>
</feature>
<dbReference type="GO" id="GO:0030154">
    <property type="term" value="P:cell differentiation"/>
    <property type="evidence" value="ECO:0007669"/>
    <property type="project" value="TreeGrafter"/>
</dbReference>
<feature type="region of interest" description="Disordered" evidence="3">
    <location>
        <begin position="32"/>
        <end position="237"/>
    </location>
</feature>
<feature type="domain" description="Fork-head" evidence="4">
    <location>
        <begin position="326"/>
        <end position="415"/>
    </location>
</feature>
<reference evidence="5 6" key="1">
    <citation type="submission" date="2014-04" db="EMBL/GenBank/DDBJ databases">
        <title>Evolutionary Origins and Diversification of the Mycorrhizal Mutualists.</title>
        <authorList>
            <consortium name="DOE Joint Genome Institute"/>
            <consortium name="Mycorrhizal Genomics Consortium"/>
            <person name="Kohler A."/>
            <person name="Kuo A."/>
            <person name="Nagy L.G."/>
            <person name="Floudas D."/>
            <person name="Copeland A."/>
            <person name="Barry K.W."/>
            <person name="Cichocki N."/>
            <person name="Veneault-Fourrey C."/>
            <person name="LaButti K."/>
            <person name="Lindquist E.A."/>
            <person name="Lipzen A."/>
            <person name="Lundell T."/>
            <person name="Morin E."/>
            <person name="Murat C."/>
            <person name="Riley R."/>
            <person name="Ohm R."/>
            <person name="Sun H."/>
            <person name="Tunlid A."/>
            <person name="Henrissat B."/>
            <person name="Grigoriev I.V."/>
            <person name="Hibbett D.S."/>
            <person name="Martin F."/>
        </authorList>
    </citation>
    <scope>NUCLEOTIDE SEQUENCE [LARGE SCALE GENOMIC DNA]</scope>
    <source>
        <strain evidence="5 6">Koide BX008</strain>
    </source>
</reference>
<feature type="region of interest" description="Disordered" evidence="3">
    <location>
        <begin position="244"/>
        <end position="263"/>
    </location>
</feature>
<feature type="compositionally biased region" description="Polar residues" evidence="3">
    <location>
        <begin position="50"/>
        <end position="65"/>
    </location>
</feature>
<feature type="compositionally biased region" description="Polar residues" evidence="3">
    <location>
        <begin position="530"/>
        <end position="545"/>
    </location>
</feature>
<gene>
    <name evidence="5" type="ORF">M378DRAFT_8120</name>
</gene>
<dbReference type="SUPFAM" id="SSF46785">
    <property type="entry name" value="Winged helix' DNA-binding domain"/>
    <property type="match status" value="1"/>
</dbReference>
<dbReference type="InterPro" id="IPR036388">
    <property type="entry name" value="WH-like_DNA-bd_sf"/>
</dbReference>
<dbReference type="InParanoid" id="A0A0C2TQE8"/>
<name>A0A0C2TQE8_AMAMK</name>
<dbReference type="InterPro" id="IPR050211">
    <property type="entry name" value="FOX_domain-containing"/>
</dbReference>
<feature type="compositionally biased region" description="Low complexity" evidence="3">
    <location>
        <begin position="131"/>
        <end position="150"/>
    </location>
</feature>
<feature type="region of interest" description="Disordered" evidence="3">
    <location>
        <begin position="510"/>
        <end position="591"/>
    </location>
</feature>
<feature type="region of interest" description="Disordered" evidence="3">
    <location>
        <begin position="704"/>
        <end position="739"/>
    </location>
</feature>
<comment type="subcellular location">
    <subcellularLocation>
        <location evidence="2">Nucleus</location>
    </subcellularLocation>
</comment>
<dbReference type="Pfam" id="PF00250">
    <property type="entry name" value="Forkhead"/>
    <property type="match status" value="1"/>
</dbReference>
<proteinExistence type="predicted"/>
<feature type="compositionally biased region" description="Basic and acidic residues" evidence="3">
    <location>
        <begin position="657"/>
        <end position="666"/>
    </location>
</feature>
<dbReference type="SMART" id="SM00339">
    <property type="entry name" value="FH"/>
    <property type="match status" value="1"/>
</dbReference>
<dbReference type="InterPro" id="IPR036390">
    <property type="entry name" value="WH_DNA-bd_sf"/>
</dbReference>
<feature type="region of interest" description="Disordered" evidence="3">
    <location>
        <begin position="428"/>
        <end position="495"/>
    </location>
</feature>